<reference evidence="1 2" key="1">
    <citation type="submission" date="2019-01" db="EMBL/GenBank/DDBJ databases">
        <title>Chengkuizengella sp. nov., isolated from deep-sea sediment of East Pacific Ocean.</title>
        <authorList>
            <person name="Yang J."/>
            <person name="Lai Q."/>
            <person name="Shao Z."/>
        </authorList>
    </citation>
    <scope>NUCLEOTIDE SEQUENCE [LARGE SCALE GENOMIC DNA]</scope>
    <source>
        <strain evidence="1 2">YPA3-1-1</strain>
    </source>
</reference>
<dbReference type="OrthoDB" id="2657915at2"/>
<comment type="caution">
    <text evidence="1">The sequence shown here is derived from an EMBL/GenBank/DDBJ whole genome shotgun (WGS) entry which is preliminary data.</text>
</comment>
<dbReference type="AlphaFoldDB" id="A0A6N9Q2Y1"/>
<organism evidence="1 2">
    <name type="scientific">Chengkuizengella marina</name>
    <dbReference type="NCBI Taxonomy" id="2507566"/>
    <lineage>
        <taxon>Bacteria</taxon>
        <taxon>Bacillati</taxon>
        <taxon>Bacillota</taxon>
        <taxon>Bacilli</taxon>
        <taxon>Bacillales</taxon>
        <taxon>Paenibacillaceae</taxon>
        <taxon>Chengkuizengella</taxon>
    </lineage>
</organism>
<dbReference type="EMBL" id="SIJB01000022">
    <property type="protein sequence ID" value="NBI29169.1"/>
    <property type="molecule type" value="Genomic_DNA"/>
</dbReference>
<keyword evidence="2" id="KW-1185">Reference proteome</keyword>
<proteinExistence type="predicted"/>
<accession>A0A6N9Q2Y1</accession>
<gene>
    <name evidence="1" type="ORF">ERL59_09370</name>
</gene>
<evidence type="ECO:0000313" key="1">
    <source>
        <dbReference type="EMBL" id="NBI29169.1"/>
    </source>
</evidence>
<dbReference type="PROSITE" id="PS51257">
    <property type="entry name" value="PROKAR_LIPOPROTEIN"/>
    <property type="match status" value="1"/>
</dbReference>
<evidence type="ECO:0000313" key="2">
    <source>
        <dbReference type="Proteomes" id="UP000448943"/>
    </source>
</evidence>
<name>A0A6N9Q2Y1_9BACL</name>
<dbReference type="RefSeq" id="WP_160645972.1">
    <property type="nucleotide sequence ID" value="NZ_SIJB01000022.1"/>
</dbReference>
<dbReference type="Proteomes" id="UP000448943">
    <property type="component" value="Unassembled WGS sequence"/>
</dbReference>
<sequence length="355" mass="40657">MKKNFFSIIAVVLLILTIIVSGCGQKPGPKELLNGAYEKSFEMESYSFDGNLNFSLNVPKEVIESELETAMIAGMLQNINMNISGVYQHNPVKIEMILDLEIPGDMSFNVNLPVVIEEERALVKVPNIPFIPLPEEVKGKFMEFNYNELAEMSDEEEFNFEVLQKQNELIKEMSRVIFNHYDEEEYFTLLEESQFPDGADVTEVVEIKITDENFEKVVLTFVDNVFPELVDLLSSPKWAEYKHMEPGEPEKLKEDLVNKRSDIVSFLQDKKNTFKVNDLTIQNGINKDNYISYQSAKLDADIIIEGIVGNLLIDLSLSTNNINEDPNFTIEVPMENIINVIEYEEIMNSIYGDFE</sequence>
<protein>
    <submittedName>
        <fullName evidence="1">Uncharacterized protein</fullName>
    </submittedName>
</protein>